<feature type="compositionally biased region" description="Basic and acidic residues" evidence="1">
    <location>
        <begin position="27"/>
        <end position="37"/>
    </location>
</feature>
<evidence type="ECO:0000313" key="3">
    <source>
        <dbReference type="Proteomes" id="UP000075886"/>
    </source>
</evidence>
<feature type="region of interest" description="Disordered" evidence="1">
    <location>
        <begin position="362"/>
        <end position="382"/>
    </location>
</feature>
<dbReference type="AlphaFoldDB" id="A0A182QD16"/>
<dbReference type="STRING" id="69004.A0A182QD16"/>
<evidence type="ECO:0000313" key="2">
    <source>
        <dbReference type="EnsemblMetazoa" id="AFAF007724-PA"/>
    </source>
</evidence>
<dbReference type="EMBL" id="AXCN02000616">
    <property type="status" value="NOT_ANNOTATED_CDS"/>
    <property type="molecule type" value="Genomic_DNA"/>
</dbReference>
<dbReference type="Proteomes" id="UP000075886">
    <property type="component" value="Unassembled WGS sequence"/>
</dbReference>
<feature type="compositionally biased region" description="Basic residues" evidence="1">
    <location>
        <begin position="133"/>
        <end position="142"/>
    </location>
</feature>
<feature type="region of interest" description="Disordered" evidence="1">
    <location>
        <begin position="1"/>
        <end position="206"/>
    </location>
</feature>
<feature type="compositionally biased region" description="Basic and acidic residues" evidence="1">
    <location>
        <begin position="47"/>
        <end position="78"/>
    </location>
</feature>
<organism evidence="2 3">
    <name type="scientific">Anopheles farauti</name>
    <dbReference type="NCBI Taxonomy" id="69004"/>
    <lineage>
        <taxon>Eukaryota</taxon>
        <taxon>Metazoa</taxon>
        <taxon>Ecdysozoa</taxon>
        <taxon>Arthropoda</taxon>
        <taxon>Hexapoda</taxon>
        <taxon>Insecta</taxon>
        <taxon>Pterygota</taxon>
        <taxon>Neoptera</taxon>
        <taxon>Endopterygota</taxon>
        <taxon>Diptera</taxon>
        <taxon>Nematocera</taxon>
        <taxon>Culicoidea</taxon>
        <taxon>Culicidae</taxon>
        <taxon>Anophelinae</taxon>
        <taxon>Anopheles</taxon>
    </lineage>
</organism>
<feature type="region of interest" description="Disordered" evidence="1">
    <location>
        <begin position="787"/>
        <end position="869"/>
    </location>
</feature>
<sequence length="869" mass="89948">MGLAQSKRSVNITTDPAKEAVVTEGTGKLEKIGEVDQLKAQANGDAQHNDGENETKVETDAAENEKDSTTEKANKEGGDGGGGGVGDTTGNAITPTAEKEDTESDANNKTLENGSNDESLNDSKAPADEAGKKPKKPKKKWSFRSLSFSKKDKQKPAKKEKDEERVNGECEKVPEEPTEDVTAATAAVAQEAASTTTAEAGTSETKPENVAAAAAVAVVAAPEVSTTSTSEAVVVAAPAVSDVTTTNSAAVDSTKVEEPAIEAVAVAAEQSAPAVPAVVEDTKVEEVAKDIAVVENGQPKEAEVPTVVPVLTQEEKSEPEIIAATPAPVAADVLVEEKVVEQKDEQAVVEVMVFVEASLSQVATDPSSMEENPSLVSVPQSTTEVLETAVVAPVEKSIEVEAQSAELHSSDAAVGDVSPLKSEEAKENAPVVAVVTSLEEKPLPSTPSVVEETIVVENVANVEASAKPEESLVSEEIKETATKAVGEILEAAVDKIEAGDVQLSPVPIVEEQQKDQVEPTDATVAQPLPEVEAVDEISNNIDDLPPPPPPPAVDDDETVPDSLPSPLPTIAAAVPADLELPVDELKQQDTSVLSVDISSPLQQNSLESLPSPPTLSQSEVSLPPPPESPTAIALPSAMPTGMAESEIDSVAALPSPPPAPSSACDDPLDTSIPSSLPAAEVEVVKHEETVASSATIQQKVDDATALPATLVEAPATVENKLNESVTVTDASEAKKVEENVKIDDDVQQDSLVPTKATAAASVTEETAVGEEKVAEAQVVPPVVADVPAEVEETVAQKQNGTEDHGASNGTIENGKTENGKLENGQNGVHETSATESLNGETEHKKEDKIAEKAAQLQQPPPAAPEVTAE</sequence>
<protein>
    <submittedName>
        <fullName evidence="2">Uncharacterized protein</fullName>
    </submittedName>
</protein>
<feature type="compositionally biased region" description="Polar residues" evidence="1">
    <location>
        <begin position="105"/>
        <end position="118"/>
    </location>
</feature>
<feature type="compositionally biased region" description="Polar residues" evidence="1">
    <location>
        <begin position="1"/>
        <end position="14"/>
    </location>
</feature>
<keyword evidence="3" id="KW-1185">Reference proteome</keyword>
<feature type="compositionally biased region" description="Polar residues" evidence="1">
    <location>
        <begin position="823"/>
        <end position="839"/>
    </location>
</feature>
<evidence type="ECO:0000256" key="1">
    <source>
        <dbReference type="SAM" id="MobiDB-lite"/>
    </source>
</evidence>
<proteinExistence type="predicted"/>
<name>A0A182QD16_9DIPT</name>
<dbReference type="VEuPathDB" id="VectorBase:AFAF007724"/>
<dbReference type="EnsemblMetazoa" id="AFAF007724-RA">
    <property type="protein sequence ID" value="AFAF007724-PA"/>
    <property type="gene ID" value="AFAF007724"/>
</dbReference>
<reference evidence="2" key="2">
    <citation type="submission" date="2020-05" db="UniProtKB">
        <authorList>
            <consortium name="EnsemblMetazoa"/>
        </authorList>
    </citation>
    <scope>IDENTIFICATION</scope>
    <source>
        <strain evidence="2">FAR1</strain>
    </source>
</reference>
<feature type="region of interest" description="Disordered" evidence="1">
    <location>
        <begin position="511"/>
        <end position="575"/>
    </location>
</feature>
<feature type="compositionally biased region" description="Low complexity" evidence="1">
    <location>
        <begin position="605"/>
        <end position="621"/>
    </location>
</feature>
<reference evidence="3" key="1">
    <citation type="submission" date="2014-01" db="EMBL/GenBank/DDBJ databases">
        <title>The Genome Sequence of Anopheles farauti FAR1 (V2).</title>
        <authorList>
            <consortium name="The Broad Institute Genomics Platform"/>
            <person name="Neafsey D.E."/>
            <person name="Besansky N."/>
            <person name="Howell P."/>
            <person name="Walton C."/>
            <person name="Young S.K."/>
            <person name="Zeng Q."/>
            <person name="Gargeya S."/>
            <person name="Fitzgerald M."/>
            <person name="Haas B."/>
            <person name="Abouelleil A."/>
            <person name="Allen A.W."/>
            <person name="Alvarado L."/>
            <person name="Arachchi H.M."/>
            <person name="Berlin A.M."/>
            <person name="Chapman S.B."/>
            <person name="Gainer-Dewar J."/>
            <person name="Goldberg J."/>
            <person name="Griggs A."/>
            <person name="Gujja S."/>
            <person name="Hansen M."/>
            <person name="Howarth C."/>
            <person name="Imamovic A."/>
            <person name="Ireland A."/>
            <person name="Larimer J."/>
            <person name="McCowan C."/>
            <person name="Murphy C."/>
            <person name="Pearson M."/>
            <person name="Poon T.W."/>
            <person name="Priest M."/>
            <person name="Roberts A."/>
            <person name="Saif S."/>
            <person name="Shea T."/>
            <person name="Sisk P."/>
            <person name="Sykes S."/>
            <person name="Wortman J."/>
            <person name="Nusbaum C."/>
            <person name="Birren B."/>
        </authorList>
    </citation>
    <scope>NUCLEOTIDE SEQUENCE [LARGE SCALE GENOMIC DNA]</scope>
    <source>
        <strain evidence="3">FAR1</strain>
    </source>
</reference>
<feature type="compositionally biased region" description="Polar residues" evidence="1">
    <location>
        <begin position="591"/>
        <end position="604"/>
    </location>
</feature>
<feature type="region of interest" description="Disordered" evidence="1">
    <location>
        <begin position="405"/>
        <end position="426"/>
    </location>
</feature>
<feature type="compositionally biased region" description="Basic and acidic residues" evidence="1">
    <location>
        <begin position="149"/>
        <end position="175"/>
    </location>
</feature>
<feature type="compositionally biased region" description="Basic and acidic residues" evidence="1">
    <location>
        <begin position="840"/>
        <end position="851"/>
    </location>
</feature>
<accession>A0A182QD16</accession>
<feature type="compositionally biased region" description="Low complexity" evidence="1">
    <location>
        <begin position="180"/>
        <end position="206"/>
    </location>
</feature>
<feature type="region of interest" description="Disordered" evidence="1">
    <location>
        <begin position="591"/>
        <end position="673"/>
    </location>
</feature>